<gene>
    <name evidence="3" type="ORF">BD626DRAFT_576169</name>
</gene>
<keyword evidence="4" id="KW-1185">Reference proteome</keyword>
<dbReference type="Proteomes" id="UP000320762">
    <property type="component" value="Unassembled WGS sequence"/>
</dbReference>
<feature type="region of interest" description="Disordered" evidence="2">
    <location>
        <begin position="1"/>
        <end position="135"/>
    </location>
</feature>
<evidence type="ECO:0000313" key="4">
    <source>
        <dbReference type="Proteomes" id="UP000320762"/>
    </source>
</evidence>
<reference evidence="3 4" key="1">
    <citation type="journal article" date="2019" name="New Phytol.">
        <title>Comparative genomics reveals unique wood-decay strategies and fruiting body development in the Schizophyllaceae.</title>
        <authorList>
            <person name="Almasi E."/>
            <person name="Sahu N."/>
            <person name="Krizsan K."/>
            <person name="Balint B."/>
            <person name="Kovacs G.M."/>
            <person name="Kiss B."/>
            <person name="Cseklye J."/>
            <person name="Drula E."/>
            <person name="Henrissat B."/>
            <person name="Nagy I."/>
            <person name="Chovatia M."/>
            <person name="Adam C."/>
            <person name="LaButti K."/>
            <person name="Lipzen A."/>
            <person name="Riley R."/>
            <person name="Grigoriev I.V."/>
            <person name="Nagy L.G."/>
        </authorList>
    </citation>
    <scope>NUCLEOTIDE SEQUENCE [LARGE SCALE GENOMIC DNA]</scope>
    <source>
        <strain evidence="3 4">NL-1724</strain>
    </source>
</reference>
<feature type="compositionally biased region" description="Low complexity" evidence="2">
    <location>
        <begin position="118"/>
        <end position="130"/>
    </location>
</feature>
<dbReference type="AlphaFoldDB" id="A0A550BTY1"/>
<evidence type="ECO:0000256" key="2">
    <source>
        <dbReference type="SAM" id="MobiDB-lite"/>
    </source>
</evidence>
<evidence type="ECO:0000256" key="1">
    <source>
        <dbReference type="SAM" id="Coils"/>
    </source>
</evidence>
<comment type="caution">
    <text evidence="3">The sequence shown here is derived from an EMBL/GenBank/DDBJ whole genome shotgun (WGS) entry which is preliminary data.</text>
</comment>
<organism evidence="3 4">
    <name type="scientific">Schizophyllum amplum</name>
    <dbReference type="NCBI Taxonomy" id="97359"/>
    <lineage>
        <taxon>Eukaryota</taxon>
        <taxon>Fungi</taxon>
        <taxon>Dikarya</taxon>
        <taxon>Basidiomycota</taxon>
        <taxon>Agaricomycotina</taxon>
        <taxon>Agaricomycetes</taxon>
        <taxon>Agaricomycetidae</taxon>
        <taxon>Agaricales</taxon>
        <taxon>Schizophyllaceae</taxon>
        <taxon>Schizophyllum</taxon>
    </lineage>
</organism>
<sequence length="262" mass="27281">MPKRPASPSAPATNKRRGGSQPLVLVPTVPSPSPSVGDFNPSAGLSQPRTGGERTRTFDIIGTLSRRRNAASHAVSPSPPIDHASISPAMAGAPAPAFNAAARPSLPPGSPVPAHLCPTATTTSAPSSPDADQDAFDGAVRFTYGVLSDGDADSDQDADSVSDAIAQLLHTLDRQAATIAPLRQAVAEQENKVRDLSDSLKEEKEKRDADAARLKSDLDVALHDRVELERRAGGVAVLVRALKVQLASIVEKATLSQARSSD</sequence>
<proteinExistence type="predicted"/>
<feature type="coiled-coil region" evidence="1">
    <location>
        <begin position="186"/>
        <end position="231"/>
    </location>
</feature>
<protein>
    <submittedName>
        <fullName evidence="3">Uncharacterized protein</fullName>
    </submittedName>
</protein>
<name>A0A550BTY1_9AGAR</name>
<accession>A0A550BTY1</accession>
<keyword evidence="1" id="KW-0175">Coiled coil</keyword>
<feature type="compositionally biased region" description="Low complexity" evidence="2">
    <location>
        <begin position="84"/>
        <end position="104"/>
    </location>
</feature>
<dbReference type="EMBL" id="VDMD01000082">
    <property type="protein sequence ID" value="TRM56010.1"/>
    <property type="molecule type" value="Genomic_DNA"/>
</dbReference>
<evidence type="ECO:0000313" key="3">
    <source>
        <dbReference type="EMBL" id="TRM56010.1"/>
    </source>
</evidence>